<sequence length="92" mass="10551">MPRELDAAPKIEFPCERYLIKVVGDAHPDYQQFVAGVLVKYDPAVTVESFSENPSKNGRFVSLTIWMRIEQEAHLTLLFDELKVNPMVKMVL</sequence>
<evidence type="ECO:0000256" key="1">
    <source>
        <dbReference type="ARBA" id="ARBA00008460"/>
    </source>
</evidence>
<dbReference type="OrthoDB" id="9793424at2"/>
<name>A0A2K8KUJ3_9GAMM</name>
<gene>
    <name evidence="2" type="primary">ybeD</name>
    <name evidence="2" type="ORF">REIFOR_02635</name>
</gene>
<comment type="similarity">
    <text evidence="1">Belongs to the UPF0250 family.</text>
</comment>
<dbReference type="Gene3D" id="3.30.70.260">
    <property type="match status" value="1"/>
</dbReference>
<proteinExistence type="inferred from homology"/>
<organism evidence="2 3">
    <name type="scientific">Reinekea forsetii</name>
    <dbReference type="NCBI Taxonomy" id="1336806"/>
    <lineage>
        <taxon>Bacteria</taxon>
        <taxon>Pseudomonadati</taxon>
        <taxon>Pseudomonadota</taxon>
        <taxon>Gammaproteobacteria</taxon>
        <taxon>Oceanospirillales</taxon>
        <taxon>Saccharospirillaceae</taxon>
        <taxon>Reinekea</taxon>
    </lineage>
</organism>
<dbReference type="PANTHER" id="PTHR38036:SF1">
    <property type="entry name" value="UPF0250 PROTEIN YBED"/>
    <property type="match status" value="1"/>
</dbReference>
<accession>A0A2K8KUJ3</accession>
<dbReference type="InterPro" id="IPR007454">
    <property type="entry name" value="UPF0250_YbeD-like"/>
</dbReference>
<protein>
    <submittedName>
        <fullName evidence="2">Putative lipoate regulatory protein YbeD</fullName>
    </submittedName>
</protein>
<evidence type="ECO:0000313" key="2">
    <source>
        <dbReference type="EMBL" id="ATX77759.1"/>
    </source>
</evidence>
<dbReference type="GO" id="GO:0005829">
    <property type="term" value="C:cytosol"/>
    <property type="evidence" value="ECO:0007669"/>
    <property type="project" value="TreeGrafter"/>
</dbReference>
<reference evidence="2 3" key="1">
    <citation type="journal article" date="2017" name="Environ. Microbiol.">
        <title>Genomic and physiological analyses of 'Reinekea forsetii' reveal a versatile opportunistic lifestyle during spring algae blooms.</title>
        <authorList>
            <person name="Avci B."/>
            <person name="Hahnke R.L."/>
            <person name="Chafee M."/>
            <person name="Fischer T."/>
            <person name="Gruber-Vodicka H."/>
            <person name="Tegetmeyer H.E."/>
            <person name="Harder J."/>
            <person name="Fuchs B.M."/>
            <person name="Amann R.I."/>
            <person name="Teeling H."/>
        </authorList>
    </citation>
    <scope>NUCLEOTIDE SEQUENCE [LARGE SCALE GENOMIC DNA]</scope>
    <source>
        <strain evidence="2 3">Hel1_31_D35</strain>
    </source>
</reference>
<dbReference type="SUPFAM" id="SSF117991">
    <property type="entry name" value="YbeD/HP0495-like"/>
    <property type="match status" value="1"/>
</dbReference>
<dbReference type="Pfam" id="PF04359">
    <property type="entry name" value="DUF493"/>
    <property type="match status" value="1"/>
</dbReference>
<evidence type="ECO:0000313" key="3">
    <source>
        <dbReference type="Proteomes" id="UP000229757"/>
    </source>
</evidence>
<dbReference type="InterPro" id="IPR027471">
    <property type="entry name" value="YbeD-like_sf"/>
</dbReference>
<dbReference type="EMBL" id="CP011797">
    <property type="protein sequence ID" value="ATX77759.1"/>
    <property type="molecule type" value="Genomic_DNA"/>
</dbReference>
<dbReference type="KEGG" id="rfo:REIFOR_02635"/>
<dbReference type="Proteomes" id="UP000229757">
    <property type="component" value="Chromosome"/>
</dbReference>
<dbReference type="PANTHER" id="PTHR38036">
    <property type="entry name" value="UPF0250 PROTEIN YBED"/>
    <property type="match status" value="1"/>
</dbReference>
<dbReference type="AlphaFoldDB" id="A0A2K8KUJ3"/>
<keyword evidence="3" id="KW-1185">Reference proteome</keyword>
<dbReference type="RefSeq" id="WP_100257991.1">
    <property type="nucleotide sequence ID" value="NZ_CP011797.1"/>
</dbReference>